<dbReference type="GO" id="GO:0062054">
    <property type="term" value="F:fluoride channel activity"/>
    <property type="evidence" value="ECO:0007669"/>
    <property type="project" value="UniProtKB-UniRule"/>
</dbReference>
<protein>
    <recommendedName>
        <fullName evidence="10">Fluoride-specific ion channel FluC</fullName>
    </recommendedName>
</protein>
<comment type="subcellular location">
    <subcellularLocation>
        <location evidence="1 10">Cell membrane</location>
        <topology evidence="1 10">Multi-pass membrane protein</topology>
    </subcellularLocation>
</comment>
<dbReference type="PANTHER" id="PTHR28259:SF1">
    <property type="entry name" value="FLUORIDE EXPORT PROTEIN 1-RELATED"/>
    <property type="match status" value="1"/>
</dbReference>
<evidence type="ECO:0000313" key="11">
    <source>
        <dbReference type="EMBL" id="RKT77891.1"/>
    </source>
</evidence>
<dbReference type="GO" id="GO:0005886">
    <property type="term" value="C:plasma membrane"/>
    <property type="evidence" value="ECO:0007669"/>
    <property type="project" value="UniProtKB-SubCell"/>
</dbReference>
<sequence>MNPWSVALLALAGGVGAAARYLLDDAVTRARTRRSATGAPGPFPAATVLINVTGSLALGALTGALQGGHLPATTAAVLGTGFCGGYTTFSTAMVETARLGERREVALAATNLLGTLVLAVGAAALGWWLTA</sequence>
<organism evidence="11 12">
    <name type="scientific">Terracoccus luteus</name>
    <dbReference type="NCBI Taxonomy" id="53356"/>
    <lineage>
        <taxon>Bacteria</taxon>
        <taxon>Bacillati</taxon>
        <taxon>Actinomycetota</taxon>
        <taxon>Actinomycetes</taxon>
        <taxon>Micrococcales</taxon>
        <taxon>Intrasporangiaceae</taxon>
        <taxon>Terracoccus</taxon>
    </lineage>
</organism>
<name>A0A495XTM3_9MICO</name>
<comment type="function">
    <text evidence="9 10">Fluoride-specific ion channel. Important for reducing fluoride concentration in the cell, thus reducing its toxicity.</text>
</comment>
<evidence type="ECO:0000256" key="7">
    <source>
        <dbReference type="ARBA" id="ARBA00035120"/>
    </source>
</evidence>
<dbReference type="HAMAP" id="MF_00454">
    <property type="entry name" value="FluC"/>
    <property type="match status" value="1"/>
</dbReference>
<evidence type="ECO:0000256" key="3">
    <source>
        <dbReference type="ARBA" id="ARBA00022692"/>
    </source>
</evidence>
<dbReference type="EMBL" id="RBXT01000001">
    <property type="protein sequence ID" value="RKT77891.1"/>
    <property type="molecule type" value="Genomic_DNA"/>
</dbReference>
<keyword evidence="12" id="KW-1185">Reference proteome</keyword>
<dbReference type="GO" id="GO:0140114">
    <property type="term" value="P:cellular detoxification of fluoride"/>
    <property type="evidence" value="ECO:0007669"/>
    <property type="project" value="UniProtKB-UniRule"/>
</dbReference>
<dbReference type="GO" id="GO:0046872">
    <property type="term" value="F:metal ion binding"/>
    <property type="evidence" value="ECO:0007669"/>
    <property type="project" value="UniProtKB-KW"/>
</dbReference>
<feature type="binding site" evidence="10">
    <location>
        <position position="84"/>
    </location>
    <ligand>
        <name>Na(+)</name>
        <dbReference type="ChEBI" id="CHEBI:29101"/>
        <note>structural</note>
    </ligand>
</feature>
<keyword evidence="10" id="KW-0915">Sodium</keyword>
<comment type="activity regulation">
    <text evidence="10">Na(+) is not transported, but it plays an essential structural role and its presence is essential for fluoride channel function.</text>
</comment>
<evidence type="ECO:0000256" key="8">
    <source>
        <dbReference type="ARBA" id="ARBA00035585"/>
    </source>
</evidence>
<feature type="transmembrane region" description="Helical" evidence="10">
    <location>
        <begin position="43"/>
        <end position="66"/>
    </location>
</feature>
<dbReference type="Proteomes" id="UP000278440">
    <property type="component" value="Unassembled WGS sequence"/>
</dbReference>
<keyword evidence="5 10" id="KW-0472">Membrane</keyword>
<evidence type="ECO:0000256" key="9">
    <source>
        <dbReference type="ARBA" id="ARBA00049940"/>
    </source>
</evidence>
<feature type="binding site" evidence="10">
    <location>
        <position position="87"/>
    </location>
    <ligand>
        <name>Na(+)</name>
        <dbReference type="ChEBI" id="CHEBI:29101"/>
        <note>structural</note>
    </ligand>
</feature>
<accession>A0A495XTM3</accession>
<keyword evidence="10" id="KW-0813">Transport</keyword>
<keyword evidence="10" id="KW-0406">Ion transport</keyword>
<comment type="catalytic activity">
    <reaction evidence="8">
        <text>fluoride(in) = fluoride(out)</text>
        <dbReference type="Rhea" id="RHEA:76159"/>
        <dbReference type="ChEBI" id="CHEBI:17051"/>
    </reaction>
    <physiologicalReaction direction="left-to-right" evidence="8">
        <dbReference type="Rhea" id="RHEA:76160"/>
    </physiologicalReaction>
</comment>
<evidence type="ECO:0000313" key="12">
    <source>
        <dbReference type="Proteomes" id="UP000278440"/>
    </source>
</evidence>
<comment type="similarity">
    <text evidence="7 10">Belongs to the fluoride channel Fluc/FEX (TC 1.A.43) family.</text>
</comment>
<keyword evidence="2 10" id="KW-1003">Cell membrane</keyword>
<dbReference type="RefSeq" id="WP_121032047.1">
    <property type="nucleotide sequence ID" value="NZ_RBXT01000001.1"/>
</dbReference>
<keyword evidence="3 10" id="KW-0812">Transmembrane</keyword>
<keyword evidence="10" id="KW-0479">Metal-binding</keyword>
<evidence type="ECO:0000256" key="2">
    <source>
        <dbReference type="ARBA" id="ARBA00022475"/>
    </source>
</evidence>
<keyword evidence="4 10" id="KW-1133">Transmembrane helix</keyword>
<keyword evidence="6 10" id="KW-0407">Ion channel</keyword>
<evidence type="ECO:0000256" key="5">
    <source>
        <dbReference type="ARBA" id="ARBA00023136"/>
    </source>
</evidence>
<feature type="transmembrane region" description="Helical" evidence="10">
    <location>
        <begin position="72"/>
        <end position="94"/>
    </location>
</feature>
<dbReference type="InterPro" id="IPR003691">
    <property type="entry name" value="FluC"/>
</dbReference>
<evidence type="ECO:0000256" key="1">
    <source>
        <dbReference type="ARBA" id="ARBA00004651"/>
    </source>
</evidence>
<feature type="transmembrane region" description="Helical" evidence="10">
    <location>
        <begin position="6"/>
        <end position="23"/>
    </location>
</feature>
<reference evidence="11 12" key="1">
    <citation type="submission" date="2018-10" db="EMBL/GenBank/DDBJ databases">
        <title>Sequencing the genomes of 1000 actinobacteria strains.</title>
        <authorList>
            <person name="Klenk H.-P."/>
        </authorList>
    </citation>
    <scope>NUCLEOTIDE SEQUENCE [LARGE SCALE GENOMIC DNA]</scope>
    <source>
        <strain evidence="11 12">DSM 44267</strain>
    </source>
</reference>
<evidence type="ECO:0000256" key="6">
    <source>
        <dbReference type="ARBA" id="ARBA00023303"/>
    </source>
</evidence>
<dbReference type="Pfam" id="PF02537">
    <property type="entry name" value="CRCB"/>
    <property type="match status" value="1"/>
</dbReference>
<evidence type="ECO:0000256" key="10">
    <source>
        <dbReference type="HAMAP-Rule" id="MF_00454"/>
    </source>
</evidence>
<dbReference type="OrthoDB" id="5148600at2"/>
<feature type="transmembrane region" description="Helical" evidence="10">
    <location>
        <begin position="106"/>
        <end position="129"/>
    </location>
</feature>
<evidence type="ECO:0000256" key="4">
    <source>
        <dbReference type="ARBA" id="ARBA00022989"/>
    </source>
</evidence>
<proteinExistence type="inferred from homology"/>
<dbReference type="PANTHER" id="PTHR28259">
    <property type="entry name" value="FLUORIDE EXPORT PROTEIN 1-RELATED"/>
    <property type="match status" value="1"/>
</dbReference>
<gene>
    <name evidence="10" type="primary">fluC</name>
    <name evidence="10" type="synonym">crcB</name>
    <name evidence="11" type="ORF">DFJ68_1323</name>
</gene>
<comment type="caution">
    <text evidence="11">The sequence shown here is derived from an EMBL/GenBank/DDBJ whole genome shotgun (WGS) entry which is preliminary data.</text>
</comment>
<dbReference type="AlphaFoldDB" id="A0A495XTM3"/>